<organism evidence="1 2">
    <name type="scientific">Methylorubrum extorquens</name>
    <name type="common">Methylobacterium dichloromethanicum</name>
    <name type="synonym">Methylobacterium extorquens</name>
    <dbReference type="NCBI Taxonomy" id="408"/>
    <lineage>
        <taxon>Bacteria</taxon>
        <taxon>Pseudomonadati</taxon>
        <taxon>Pseudomonadota</taxon>
        <taxon>Alphaproteobacteria</taxon>
        <taxon>Hyphomicrobiales</taxon>
        <taxon>Methylobacteriaceae</taxon>
        <taxon>Methylorubrum</taxon>
    </lineage>
</organism>
<proteinExistence type="predicted"/>
<name>A0A2N9AUI4_METEX</name>
<evidence type="ECO:0000313" key="1">
    <source>
        <dbReference type="EMBL" id="SOR30987.1"/>
    </source>
</evidence>
<gene>
    <name evidence="1" type="ORF">TK0001_4385</name>
</gene>
<dbReference type="PROSITE" id="PS51257">
    <property type="entry name" value="PROKAR_LIPOPROTEIN"/>
    <property type="match status" value="1"/>
</dbReference>
<evidence type="ECO:0008006" key="3">
    <source>
        <dbReference type="Google" id="ProtNLM"/>
    </source>
</evidence>
<dbReference type="AlphaFoldDB" id="A0A2N9AUI4"/>
<accession>A0A2N9AUI4</accession>
<protein>
    <recommendedName>
        <fullName evidence="3">Lipoprotein</fullName>
    </recommendedName>
</protein>
<reference evidence="2" key="1">
    <citation type="submission" date="2017-10" db="EMBL/GenBank/DDBJ databases">
        <authorList>
            <person name="Regsiter A."/>
            <person name="William W."/>
        </authorList>
    </citation>
    <scope>NUCLEOTIDE SEQUENCE [LARGE SCALE GENOMIC DNA]</scope>
</reference>
<evidence type="ECO:0000313" key="2">
    <source>
        <dbReference type="Proteomes" id="UP000233769"/>
    </source>
</evidence>
<sequence>MPHRVRNPFQMTNFFLGLMAGCIIAGVVTITAARHPAVQVRLGLVPPAQAAVVVAPRPETPRCPVPKTANQVGNPEMLFSRSRLWSVAP</sequence>
<dbReference type="Proteomes" id="UP000233769">
    <property type="component" value="Chromosome tk0001"/>
</dbReference>
<dbReference type="EMBL" id="LT962688">
    <property type="protein sequence ID" value="SOR30987.1"/>
    <property type="molecule type" value="Genomic_DNA"/>
</dbReference>